<accession>A0A2P2JBH5</accession>
<name>A0A2P2JBH5_RHIMU</name>
<organism evidence="1">
    <name type="scientific">Rhizophora mucronata</name>
    <name type="common">Asiatic mangrove</name>
    <dbReference type="NCBI Taxonomy" id="61149"/>
    <lineage>
        <taxon>Eukaryota</taxon>
        <taxon>Viridiplantae</taxon>
        <taxon>Streptophyta</taxon>
        <taxon>Embryophyta</taxon>
        <taxon>Tracheophyta</taxon>
        <taxon>Spermatophyta</taxon>
        <taxon>Magnoliopsida</taxon>
        <taxon>eudicotyledons</taxon>
        <taxon>Gunneridae</taxon>
        <taxon>Pentapetalae</taxon>
        <taxon>rosids</taxon>
        <taxon>fabids</taxon>
        <taxon>Malpighiales</taxon>
        <taxon>Rhizophoraceae</taxon>
        <taxon>Rhizophora</taxon>
    </lineage>
</organism>
<proteinExistence type="predicted"/>
<dbReference type="EMBL" id="GGEC01010346">
    <property type="protein sequence ID" value="MBW90829.1"/>
    <property type="molecule type" value="Transcribed_RNA"/>
</dbReference>
<evidence type="ECO:0000313" key="1">
    <source>
        <dbReference type="EMBL" id="MBW90829.1"/>
    </source>
</evidence>
<reference evidence="1" key="1">
    <citation type="submission" date="2018-02" db="EMBL/GenBank/DDBJ databases">
        <title>Rhizophora mucronata_Transcriptome.</title>
        <authorList>
            <person name="Meera S.P."/>
            <person name="Sreeshan A."/>
            <person name="Augustine A."/>
        </authorList>
    </citation>
    <scope>NUCLEOTIDE SEQUENCE</scope>
    <source>
        <tissue evidence="1">Leaf</tissue>
    </source>
</reference>
<dbReference type="AlphaFoldDB" id="A0A2P2JBH5"/>
<sequence>MVTISHVRIRRRGEQINGTITGLVTKKSISAFCIASSMTFNFYQFGKYRASCIKTSKLSSPNMLIFLISSLQV</sequence>
<protein>
    <submittedName>
        <fullName evidence="1">Uncharacterized protein</fullName>
    </submittedName>
</protein>